<dbReference type="Pfam" id="PF08513">
    <property type="entry name" value="LisH"/>
    <property type="match status" value="1"/>
</dbReference>
<dbReference type="InterPro" id="IPR020472">
    <property type="entry name" value="WD40_PAC1"/>
</dbReference>
<dbReference type="CDD" id="cd00200">
    <property type="entry name" value="WD40"/>
    <property type="match status" value="1"/>
</dbReference>
<dbReference type="Gene3D" id="1.25.40.500">
    <property type="entry name" value="TFIID subunit TAF5, NTD2 domain"/>
    <property type="match status" value="1"/>
</dbReference>
<evidence type="ECO:0000256" key="1">
    <source>
        <dbReference type="ARBA" id="ARBA00004123"/>
    </source>
</evidence>
<feature type="repeat" description="WD" evidence="8">
    <location>
        <begin position="725"/>
        <end position="754"/>
    </location>
</feature>
<comment type="similarity">
    <text evidence="2">Belongs to the WD repeat TAF5 family.</text>
</comment>
<name>A0ABP0ENG2_9ASCO</name>
<evidence type="ECO:0000313" key="12">
    <source>
        <dbReference type="EMBL" id="CAK7920951.1"/>
    </source>
</evidence>
<dbReference type="Proteomes" id="UP001497600">
    <property type="component" value="Chromosome H"/>
</dbReference>
<feature type="compositionally biased region" description="Low complexity" evidence="10">
    <location>
        <begin position="90"/>
        <end position="100"/>
    </location>
</feature>
<feature type="compositionally biased region" description="Polar residues" evidence="10">
    <location>
        <begin position="41"/>
        <end position="59"/>
    </location>
</feature>
<dbReference type="PANTHER" id="PTHR19879:SF1">
    <property type="entry name" value="CANNONBALL-RELATED"/>
    <property type="match status" value="1"/>
</dbReference>
<feature type="domain" description="TFIID subunit TAF5 NTD2" evidence="11">
    <location>
        <begin position="219"/>
        <end position="350"/>
    </location>
</feature>
<feature type="repeat" description="WD" evidence="8">
    <location>
        <begin position="593"/>
        <end position="624"/>
    </location>
</feature>
<dbReference type="Pfam" id="PF00400">
    <property type="entry name" value="WD40"/>
    <property type="match status" value="6"/>
</dbReference>
<feature type="repeat" description="WD" evidence="8">
    <location>
        <begin position="635"/>
        <end position="676"/>
    </location>
</feature>
<keyword evidence="3 8" id="KW-0853">WD repeat</keyword>
<dbReference type="SMART" id="SM00667">
    <property type="entry name" value="LisH"/>
    <property type="match status" value="1"/>
</dbReference>
<dbReference type="PROSITE" id="PS50082">
    <property type="entry name" value="WD_REPEATS_2"/>
    <property type="match status" value="6"/>
</dbReference>
<keyword evidence="5" id="KW-0805">Transcription regulation</keyword>
<dbReference type="InterPro" id="IPR006594">
    <property type="entry name" value="LisH"/>
</dbReference>
<dbReference type="SUPFAM" id="SSF50978">
    <property type="entry name" value="WD40 repeat-like"/>
    <property type="match status" value="1"/>
</dbReference>
<feature type="region of interest" description="Disordered" evidence="10">
    <location>
        <begin position="759"/>
        <end position="784"/>
    </location>
</feature>
<dbReference type="PROSITE" id="PS50896">
    <property type="entry name" value="LISH"/>
    <property type="match status" value="1"/>
</dbReference>
<accession>A0ABP0ENG2</accession>
<dbReference type="CDD" id="cd08044">
    <property type="entry name" value="TAF5_NTD2"/>
    <property type="match status" value="1"/>
</dbReference>
<evidence type="ECO:0000313" key="13">
    <source>
        <dbReference type="Proteomes" id="UP001497600"/>
    </source>
</evidence>
<comment type="subcellular location">
    <subcellularLocation>
        <location evidence="1">Nucleus</location>
    </subcellularLocation>
</comment>
<feature type="repeat" description="WD" evidence="8">
    <location>
        <begin position="551"/>
        <end position="592"/>
    </location>
</feature>
<feature type="region of interest" description="Disordered" evidence="10">
    <location>
        <begin position="131"/>
        <end position="153"/>
    </location>
</feature>
<dbReference type="SMART" id="SM00320">
    <property type="entry name" value="WD40"/>
    <property type="match status" value="6"/>
</dbReference>
<dbReference type="InterPro" id="IPR007582">
    <property type="entry name" value="TFIID_NTD2"/>
</dbReference>
<evidence type="ECO:0000256" key="6">
    <source>
        <dbReference type="ARBA" id="ARBA00023163"/>
    </source>
</evidence>
<dbReference type="Gene3D" id="2.130.10.10">
    <property type="entry name" value="YVTN repeat-like/Quinoprotein amine dehydrogenase"/>
    <property type="match status" value="2"/>
</dbReference>
<dbReference type="PRINTS" id="PR00320">
    <property type="entry name" value="GPROTEINBRPT"/>
</dbReference>
<dbReference type="InterPro" id="IPR015943">
    <property type="entry name" value="WD40/YVTN_repeat-like_dom_sf"/>
</dbReference>
<reference evidence="12 13" key="1">
    <citation type="submission" date="2024-01" db="EMBL/GenBank/DDBJ databases">
        <authorList>
            <consortium name="Genoscope - CEA"/>
            <person name="William W."/>
        </authorList>
    </citation>
    <scope>NUCLEOTIDE SEQUENCE [LARGE SCALE GENOMIC DNA]</scope>
    <source>
        <strain evidence="12 13">29B2s-10</strain>
    </source>
</reference>
<dbReference type="InterPro" id="IPR037264">
    <property type="entry name" value="TFIID_NTD2_sf"/>
</dbReference>
<proteinExistence type="inferred from homology"/>
<dbReference type="InterPro" id="IPR019775">
    <property type="entry name" value="WD40_repeat_CS"/>
</dbReference>
<gene>
    <name evidence="12" type="primary">TAF5</name>
    <name evidence="12" type="ORF">CAAN4_H08394</name>
</gene>
<evidence type="ECO:0000256" key="4">
    <source>
        <dbReference type="ARBA" id="ARBA00022737"/>
    </source>
</evidence>
<protein>
    <submittedName>
        <fullName evidence="12">Transcription initiation factor TFIID subunit 5</fullName>
    </submittedName>
</protein>
<feature type="repeat" description="WD" evidence="8">
    <location>
        <begin position="677"/>
        <end position="718"/>
    </location>
</feature>
<evidence type="ECO:0000256" key="5">
    <source>
        <dbReference type="ARBA" id="ARBA00023015"/>
    </source>
</evidence>
<sequence>MAGDPINDPKMGGSGPGQAQNRAPAQQHPGMARGPVPRPVGTNNSSGLPNSTNIPNSNVPGGMGGPSGGAPTSGAPAPGGVGGAPGGPSTGAPPGGAKPAQPQFSQADLNRIVLEYLNKKGYHRTESMLRLESSNTATPPVPNVTPGNSSLANPMEISRREKELRDKASRNERELRDLRDKQMRIERELRDSRDREFRLAKEKELRELKEYEEKKKRESNPETYLQAYSMLRSWVATSLDLYKPELSRILYPIFIHCYLELISKGFVADAKKFLDKFKDDHMMLHGGEVNRLSGISTIDHLKENKLAQAFRTNKYKIIVSKTTINLLLFFLHENETVGGAVLIRIINQYLNPVIASTKPDKKDLEGELNPEEGIPGLYISNEIDKFNDQPVKLGKLPLDPEVEKEIEAELKVKDERIDKVDGKSLLDEFKEMNENEEGEESPGRDALPLPIKDYTDIKRMILGVEDSRSKIRLGSGGVGGSSSIQASAPSVCMYTFHNTNNDMTCVSFNQDSDLVAAGFQDSFIKLWSLDGKPLKSVFKRDPENNENCRKLIGHSGPVYGVSFSPDNRFLISGSEDKTVRLWSLDSYTALVSYKGHNQPIWDVKFSPMGHYFATASHDQTARLWATDHIYPLRIFAGHINDVDCVEFHPNSNYVFTGSSDKTCRMWDVSQGNSVRIFLGHTGPVNCMAVSPDGRWLASAGEDSVVNVWDVGSGRKLKTMRGHGRSSIYSLAFSKDGGVLVSSGADNTVRVWDIKRNTNECGPEPEPFNKEATSNNNEKTETTNVKGNRKEILATNDHMTAYFTKKTPVFNVHFTRRNLCFAAGTFLG</sequence>
<feature type="compositionally biased region" description="Low complexity" evidence="10">
    <location>
        <begin position="134"/>
        <end position="150"/>
    </location>
</feature>
<feature type="region of interest" description="Disordered" evidence="10">
    <location>
        <begin position="1"/>
        <end position="106"/>
    </location>
</feature>
<evidence type="ECO:0000256" key="9">
    <source>
        <dbReference type="SAM" id="Coils"/>
    </source>
</evidence>
<dbReference type="PROSITE" id="PS50294">
    <property type="entry name" value="WD_REPEATS_REGION"/>
    <property type="match status" value="6"/>
</dbReference>
<evidence type="ECO:0000256" key="2">
    <source>
        <dbReference type="ARBA" id="ARBA00009435"/>
    </source>
</evidence>
<evidence type="ECO:0000256" key="10">
    <source>
        <dbReference type="SAM" id="MobiDB-lite"/>
    </source>
</evidence>
<keyword evidence="7" id="KW-0539">Nucleus</keyword>
<keyword evidence="13" id="KW-1185">Reference proteome</keyword>
<dbReference type="PROSITE" id="PS00678">
    <property type="entry name" value="WD_REPEATS_1"/>
    <property type="match status" value="3"/>
</dbReference>
<feature type="repeat" description="WD" evidence="8">
    <location>
        <begin position="496"/>
        <end position="530"/>
    </location>
</feature>
<dbReference type="InterPro" id="IPR036322">
    <property type="entry name" value="WD40_repeat_dom_sf"/>
</dbReference>
<keyword evidence="6" id="KW-0804">Transcription</keyword>
<keyword evidence="4" id="KW-0677">Repeat</keyword>
<evidence type="ECO:0000256" key="3">
    <source>
        <dbReference type="ARBA" id="ARBA00022574"/>
    </source>
</evidence>
<organism evidence="12 13">
    <name type="scientific">[Candida] anglica</name>
    <dbReference type="NCBI Taxonomy" id="148631"/>
    <lineage>
        <taxon>Eukaryota</taxon>
        <taxon>Fungi</taxon>
        <taxon>Dikarya</taxon>
        <taxon>Ascomycota</taxon>
        <taxon>Saccharomycotina</taxon>
        <taxon>Pichiomycetes</taxon>
        <taxon>Debaryomycetaceae</taxon>
        <taxon>Kurtzmaniella</taxon>
    </lineage>
</organism>
<evidence type="ECO:0000256" key="8">
    <source>
        <dbReference type="PROSITE-ProRule" id="PRU00221"/>
    </source>
</evidence>
<feature type="compositionally biased region" description="Low complexity" evidence="10">
    <location>
        <begin position="769"/>
        <end position="784"/>
    </location>
</feature>
<keyword evidence="9" id="KW-0175">Coiled coil</keyword>
<feature type="coiled-coil region" evidence="9">
    <location>
        <begin position="161"/>
        <end position="214"/>
    </location>
</feature>
<evidence type="ECO:0000256" key="7">
    <source>
        <dbReference type="ARBA" id="ARBA00023242"/>
    </source>
</evidence>
<evidence type="ECO:0000259" key="11">
    <source>
        <dbReference type="Pfam" id="PF04494"/>
    </source>
</evidence>
<dbReference type="EMBL" id="OZ004260">
    <property type="protein sequence ID" value="CAK7920951.1"/>
    <property type="molecule type" value="Genomic_DNA"/>
</dbReference>
<dbReference type="InterPro" id="IPR001680">
    <property type="entry name" value="WD40_rpt"/>
</dbReference>
<dbReference type="SUPFAM" id="SSF160897">
    <property type="entry name" value="Taf5 N-terminal domain-like"/>
    <property type="match status" value="1"/>
</dbReference>
<feature type="compositionally biased region" description="Gly residues" evidence="10">
    <location>
        <begin position="77"/>
        <end position="89"/>
    </location>
</feature>
<dbReference type="PANTHER" id="PTHR19879">
    <property type="entry name" value="TRANSCRIPTION INITIATION FACTOR TFIID"/>
    <property type="match status" value="1"/>
</dbReference>
<dbReference type="Pfam" id="PF04494">
    <property type="entry name" value="TFIID_NTD2"/>
    <property type="match status" value="1"/>
</dbReference>